<dbReference type="GO" id="GO:0016747">
    <property type="term" value="F:acyltransferase activity, transferring groups other than amino-acyl groups"/>
    <property type="evidence" value="ECO:0007669"/>
    <property type="project" value="InterPro"/>
</dbReference>
<reference evidence="4" key="1">
    <citation type="submission" date="2015-08" db="EMBL/GenBank/DDBJ databases">
        <title>Fjat-10028 dsm 16317.</title>
        <authorList>
            <person name="Liu B."/>
            <person name="Wang J."/>
            <person name="Zhu Y."/>
            <person name="Liu G."/>
            <person name="Chen Q."/>
            <person name="Chen Z."/>
            <person name="Lan J."/>
            <person name="Che J."/>
            <person name="Ge C."/>
            <person name="Shi H."/>
            <person name="Pan Z."/>
            <person name="Liu X."/>
        </authorList>
    </citation>
    <scope>NUCLEOTIDE SEQUENCE [LARGE SCALE GENOMIC DNA]</scope>
    <source>
        <strain evidence="4">DSM 16317</strain>
    </source>
</reference>
<dbReference type="STRING" id="263475.AMD00_22260"/>
<dbReference type="EMBL" id="LILB01000009">
    <property type="protein sequence ID" value="KOO47386.1"/>
    <property type="molecule type" value="Genomic_DNA"/>
</dbReference>
<name>A0A0M0L8G6_9BACL</name>
<protein>
    <submittedName>
        <fullName evidence="3">Acetyltransferase</fullName>
    </submittedName>
</protein>
<keyword evidence="3" id="KW-0808">Transferase</keyword>
<dbReference type="Pfam" id="PF14542">
    <property type="entry name" value="Acetyltransf_CG"/>
    <property type="match status" value="1"/>
</dbReference>
<accession>A0A0M0L8G6</accession>
<dbReference type="InterPro" id="IPR000182">
    <property type="entry name" value="GNAT_dom"/>
</dbReference>
<organism evidence="3 4">
    <name type="scientific">Viridibacillus arvi</name>
    <dbReference type="NCBI Taxonomy" id="263475"/>
    <lineage>
        <taxon>Bacteria</taxon>
        <taxon>Bacillati</taxon>
        <taxon>Bacillota</taxon>
        <taxon>Bacilli</taxon>
        <taxon>Bacillales</taxon>
        <taxon>Caryophanaceae</taxon>
        <taxon>Viridibacillus</taxon>
    </lineage>
</organism>
<dbReference type="PATRIC" id="fig|263475.3.peg.252"/>
<keyword evidence="4" id="KW-1185">Reference proteome</keyword>
<dbReference type="AlphaFoldDB" id="A0A0M0L8G6"/>
<dbReference type="RefSeq" id="WP_053419189.1">
    <property type="nucleotide sequence ID" value="NZ_JBCMNK010000012.1"/>
</dbReference>
<proteinExistence type="predicted"/>
<evidence type="ECO:0000259" key="1">
    <source>
        <dbReference type="PROSITE" id="PS51186"/>
    </source>
</evidence>
<dbReference type="PROSITE" id="PS51186">
    <property type="entry name" value="GNAT"/>
    <property type="match status" value="1"/>
</dbReference>
<dbReference type="PANTHER" id="PTHR31435:SF10">
    <property type="entry name" value="BSR4717 PROTEIN"/>
    <property type="match status" value="1"/>
</dbReference>
<feature type="domain" description="N-acetyltransferase" evidence="1">
    <location>
        <begin position="1"/>
        <end position="93"/>
    </location>
</feature>
<sequence length="93" mass="10824">MEFQFNNRGNEEFAFEYKENDELLAEICWTKLGDIMVVDHTFVSEKLRGQGIAKKLLDRAADYAREKDFKIEAVCTYVVASFEKSNAYDDIKI</sequence>
<dbReference type="InterPro" id="IPR016181">
    <property type="entry name" value="Acyl_CoA_acyltransferase"/>
</dbReference>
<gene>
    <name evidence="3" type="ORF">AMD00_22260</name>
</gene>
<dbReference type="InterPro" id="IPR045057">
    <property type="entry name" value="Gcn5-rel_NAT"/>
</dbReference>
<comment type="caution">
    <text evidence="3">The sequence shown here is derived from an EMBL/GenBank/DDBJ whole genome shotgun (WGS) entry which is preliminary data.</text>
</comment>
<dbReference type="PANTHER" id="PTHR31435">
    <property type="entry name" value="PROTEIN NATD1"/>
    <property type="match status" value="1"/>
</dbReference>
<dbReference type="PROSITE" id="PS51729">
    <property type="entry name" value="GNAT_YJDJ"/>
    <property type="match status" value="1"/>
</dbReference>
<dbReference type="GeneID" id="301138829"/>
<evidence type="ECO:0000313" key="3">
    <source>
        <dbReference type="EMBL" id="KOO47386.1"/>
    </source>
</evidence>
<dbReference type="InterPro" id="IPR031165">
    <property type="entry name" value="GNAT_YJDJ"/>
</dbReference>
<dbReference type="SUPFAM" id="SSF55729">
    <property type="entry name" value="Acyl-CoA N-acyltransferases (Nat)"/>
    <property type="match status" value="1"/>
</dbReference>
<feature type="domain" description="N-acetyltransferase" evidence="2">
    <location>
        <begin position="7"/>
        <end position="93"/>
    </location>
</feature>
<dbReference type="OrthoDB" id="9793389at2"/>
<dbReference type="CDD" id="cd04301">
    <property type="entry name" value="NAT_SF"/>
    <property type="match status" value="1"/>
</dbReference>
<dbReference type="Gene3D" id="3.40.630.30">
    <property type="match status" value="1"/>
</dbReference>
<evidence type="ECO:0000259" key="2">
    <source>
        <dbReference type="PROSITE" id="PS51729"/>
    </source>
</evidence>
<evidence type="ECO:0000313" key="4">
    <source>
        <dbReference type="Proteomes" id="UP000036867"/>
    </source>
</evidence>
<dbReference type="Proteomes" id="UP000036867">
    <property type="component" value="Unassembled WGS sequence"/>
</dbReference>